<feature type="region of interest" description="Disordered" evidence="8">
    <location>
        <begin position="357"/>
        <end position="380"/>
    </location>
</feature>
<evidence type="ECO:0000256" key="9">
    <source>
        <dbReference type="SAM" id="Phobius"/>
    </source>
</evidence>
<dbReference type="AlphaFoldDB" id="A0A0N9ICZ0"/>
<feature type="transmembrane region" description="Helical" evidence="9">
    <location>
        <begin position="156"/>
        <end position="182"/>
    </location>
</feature>
<evidence type="ECO:0008006" key="12">
    <source>
        <dbReference type="Google" id="ProtNLM"/>
    </source>
</evidence>
<evidence type="ECO:0000313" key="10">
    <source>
        <dbReference type="EMBL" id="ALG13150.1"/>
    </source>
</evidence>
<sequence length="380" mass="41356">MLGAVAAAGVTLWLLVTYGSSNIDRVLAADMSWHPDFDTFHRSVVALVNGQSIYDTGASVVNLNPPFWTVLLTPVAPLDVLTAYRLFGVITVFLVLLAVLLVAWELRAPYWMWWVTAAAVIVSSPLLGTFALGQVYGVLAIGLAVAWLTQRRGKPIWAGIAFGLVIAIKPTLAPILLLPVVLRQWSTLRAAVAAGVSATLAGLLVAGPKDTVRWWEVLRAEHLSTFLDNASLPSLVSRLGGPAWIGFVLGAAALIFTLRRVRHDPDMALWAVTAATLLFSPVAWHNYLVLCFPGVIVVLRRRRFATATLLLTMPQIGVEWGFYWQGDSAVDRIGQSLYFLVLLLYWAALTVKHDGDDPGEVRQPGHLGGTEHRAARTADQ</sequence>
<accession>A0A0N9ICZ0</accession>
<evidence type="ECO:0000313" key="11">
    <source>
        <dbReference type="Proteomes" id="UP000063699"/>
    </source>
</evidence>
<evidence type="ECO:0000256" key="8">
    <source>
        <dbReference type="SAM" id="MobiDB-lite"/>
    </source>
</evidence>
<dbReference type="InterPro" id="IPR018584">
    <property type="entry name" value="GT87"/>
</dbReference>
<keyword evidence="6 9" id="KW-0472">Membrane</keyword>
<evidence type="ECO:0000256" key="4">
    <source>
        <dbReference type="ARBA" id="ARBA00022692"/>
    </source>
</evidence>
<protein>
    <recommendedName>
        <fullName evidence="12">DUF2029 domain-containing protein</fullName>
    </recommendedName>
</protein>
<feature type="transmembrane region" description="Helical" evidence="9">
    <location>
        <begin position="188"/>
        <end position="206"/>
    </location>
</feature>
<feature type="transmembrane region" description="Helical" evidence="9">
    <location>
        <begin position="243"/>
        <end position="261"/>
    </location>
</feature>
<reference evidence="10 11" key="1">
    <citation type="submission" date="2015-07" db="EMBL/GenBank/DDBJ databases">
        <title>Genome sequencing of Kibdelosporangium phytohabitans.</title>
        <authorList>
            <person name="Qin S."/>
            <person name="Xing K."/>
        </authorList>
    </citation>
    <scope>NUCLEOTIDE SEQUENCE [LARGE SCALE GENOMIC DNA]</scope>
    <source>
        <strain evidence="10 11">KLBMP1111</strain>
    </source>
</reference>
<dbReference type="KEGG" id="kphy:AOZ06_45450"/>
<dbReference type="EMBL" id="CP012752">
    <property type="protein sequence ID" value="ALG13150.1"/>
    <property type="molecule type" value="Genomic_DNA"/>
</dbReference>
<feature type="transmembrane region" description="Helical" evidence="9">
    <location>
        <begin position="267"/>
        <end position="292"/>
    </location>
</feature>
<proteinExistence type="inferred from homology"/>
<feature type="transmembrane region" description="Helical" evidence="9">
    <location>
        <begin position="110"/>
        <end position="127"/>
    </location>
</feature>
<gene>
    <name evidence="10" type="ORF">AOZ06_45450</name>
</gene>
<feature type="transmembrane region" description="Helical" evidence="9">
    <location>
        <begin position="133"/>
        <end position="149"/>
    </location>
</feature>
<evidence type="ECO:0000256" key="2">
    <source>
        <dbReference type="ARBA" id="ARBA00022475"/>
    </source>
</evidence>
<evidence type="ECO:0000256" key="1">
    <source>
        <dbReference type="ARBA" id="ARBA00004651"/>
    </source>
</evidence>
<keyword evidence="2" id="KW-1003">Cell membrane</keyword>
<organism evidence="10 11">
    <name type="scientific">Kibdelosporangium phytohabitans</name>
    <dbReference type="NCBI Taxonomy" id="860235"/>
    <lineage>
        <taxon>Bacteria</taxon>
        <taxon>Bacillati</taxon>
        <taxon>Actinomycetota</taxon>
        <taxon>Actinomycetes</taxon>
        <taxon>Pseudonocardiales</taxon>
        <taxon>Pseudonocardiaceae</taxon>
        <taxon>Kibdelosporangium</taxon>
    </lineage>
</organism>
<dbReference type="STRING" id="860235.AOZ06_45450"/>
<comment type="similarity">
    <text evidence="7">Belongs to the glycosyltransferase 87 family.</text>
</comment>
<keyword evidence="4 9" id="KW-0812">Transmembrane</keyword>
<dbReference type="Pfam" id="PF09594">
    <property type="entry name" value="GT87"/>
    <property type="match status" value="1"/>
</dbReference>
<keyword evidence="11" id="KW-1185">Reference proteome</keyword>
<dbReference type="Proteomes" id="UP000063699">
    <property type="component" value="Chromosome"/>
</dbReference>
<feature type="compositionally biased region" description="Basic and acidic residues" evidence="8">
    <location>
        <begin position="369"/>
        <end position="380"/>
    </location>
</feature>
<comment type="subcellular location">
    <subcellularLocation>
        <location evidence="1">Cell membrane</location>
        <topology evidence="1">Multi-pass membrane protein</topology>
    </subcellularLocation>
</comment>
<name>A0A0N9ICZ0_9PSEU</name>
<evidence type="ECO:0000256" key="7">
    <source>
        <dbReference type="ARBA" id="ARBA00024033"/>
    </source>
</evidence>
<dbReference type="GO" id="GO:0005886">
    <property type="term" value="C:plasma membrane"/>
    <property type="evidence" value="ECO:0007669"/>
    <property type="project" value="UniProtKB-SubCell"/>
</dbReference>
<evidence type="ECO:0000256" key="3">
    <source>
        <dbReference type="ARBA" id="ARBA00022679"/>
    </source>
</evidence>
<evidence type="ECO:0000256" key="6">
    <source>
        <dbReference type="ARBA" id="ARBA00023136"/>
    </source>
</evidence>
<dbReference type="GO" id="GO:0016758">
    <property type="term" value="F:hexosyltransferase activity"/>
    <property type="evidence" value="ECO:0007669"/>
    <property type="project" value="InterPro"/>
</dbReference>
<keyword evidence="5 9" id="KW-1133">Transmembrane helix</keyword>
<keyword evidence="3" id="KW-0808">Transferase</keyword>
<feature type="transmembrane region" description="Helical" evidence="9">
    <location>
        <begin position="83"/>
        <end position="103"/>
    </location>
</feature>
<evidence type="ECO:0000256" key="5">
    <source>
        <dbReference type="ARBA" id="ARBA00022989"/>
    </source>
</evidence>